<comment type="subunit">
    <text evidence="6">Monomer.</text>
</comment>
<dbReference type="InterPro" id="IPR027417">
    <property type="entry name" value="P-loop_NTPase"/>
</dbReference>
<dbReference type="InterPro" id="IPR033720">
    <property type="entry name" value="EFTU_2"/>
</dbReference>
<evidence type="ECO:0000256" key="4">
    <source>
        <dbReference type="ARBA" id="ARBA00023134"/>
    </source>
</evidence>
<dbReference type="Proteomes" id="UP000619838">
    <property type="component" value="Unassembled WGS sequence"/>
</dbReference>
<dbReference type="InterPro" id="IPR004160">
    <property type="entry name" value="Transl_elong_EFTu/EF1A_C"/>
</dbReference>
<dbReference type="SUPFAM" id="SSF52540">
    <property type="entry name" value="P-loop containing nucleoside triphosphate hydrolases"/>
    <property type="match status" value="1"/>
</dbReference>
<keyword evidence="3 6" id="KW-0648">Protein biosynthesis</keyword>
<keyword evidence="2 6" id="KW-0251">Elongation factor</keyword>
<evidence type="ECO:0000256" key="1">
    <source>
        <dbReference type="ARBA" id="ARBA00022741"/>
    </source>
</evidence>
<dbReference type="EMBL" id="JADGII010000001">
    <property type="protein sequence ID" value="MBF0635779.1"/>
    <property type="molecule type" value="Genomic_DNA"/>
</dbReference>
<reference evidence="8 9" key="1">
    <citation type="journal article" date="2020" name="Microorganisms">
        <title>Simultaneous Genome Sequencing of Prosthecochloris ethylica and Desulfuromonas acetoxidans within a Syntrophic Mixture Reveals Unique Pili and Protein Interactions.</title>
        <authorList>
            <person name="Kyndt J.A."/>
            <person name="Van Beeumen J.J."/>
            <person name="Meyer T.E."/>
        </authorList>
    </citation>
    <scope>NUCLEOTIDE SEQUENCE [LARGE SCALE GENOMIC DNA]</scope>
    <source>
        <strain evidence="8 9">N3</strain>
    </source>
</reference>
<dbReference type="InterPro" id="IPR004161">
    <property type="entry name" value="EFTu-like_2"/>
</dbReference>
<dbReference type="EC" id="3.6.5.3" evidence="6"/>
<dbReference type="InterPro" id="IPR050055">
    <property type="entry name" value="EF-Tu_GTPase"/>
</dbReference>
<feature type="binding site" evidence="6">
    <location>
        <position position="26"/>
    </location>
    <ligand>
        <name>Mg(2+)</name>
        <dbReference type="ChEBI" id="CHEBI:18420"/>
    </ligand>
</feature>
<evidence type="ECO:0000313" key="8">
    <source>
        <dbReference type="EMBL" id="MBF0635779.1"/>
    </source>
</evidence>
<dbReference type="NCBIfam" id="NF009373">
    <property type="entry name" value="PRK12736.1"/>
    <property type="match status" value="1"/>
</dbReference>
<keyword evidence="6" id="KW-0479">Metal-binding</keyword>
<dbReference type="HAMAP" id="MF_00118_B">
    <property type="entry name" value="EF_Tu_B"/>
    <property type="match status" value="1"/>
</dbReference>
<comment type="subcellular location">
    <subcellularLocation>
        <location evidence="6">Cytoplasm</location>
    </subcellularLocation>
</comment>
<evidence type="ECO:0000313" key="9">
    <source>
        <dbReference type="Proteomes" id="UP000619838"/>
    </source>
</evidence>
<keyword evidence="1 6" id="KW-0547">Nucleotide-binding</keyword>
<sequence length="393" mass="43212">MAKEAYKRDKPHVNIGTIGHVDHGKTTLTAAITTVLAKKGQAELREFGEIDKAPEERERGITISTAHVEYQTDKRHYAHIDCPGHADYIKNMITGAAQMDGAILVVAGTDGPMPQTREHILLARQVNVPALVVFLNKVDIADPELLELVELELRELLSEYDFPGDDIPIIKGSALKALEGDAEAEKAILELMDAVDSYIPDPVRDVDKPFLMPIEDVFSISGRGTVGTGRIESGVIKINEEVELVGIKDTRKTVVTGIEMFQKTLDEGQAGDNAGLLFRGVDKEEIERGMVVAKPGTITPHTKFKAEVYILKKEEGGRHTPFFNNYRPQFYFRTTDVTGSVQLPEGVEMVMPGDNLSIEVELIVPIAMDENLRFAIREGGRTVGAGTVTKIIE</sequence>
<name>A0ABR9XP25_9CHLB</name>
<proteinExistence type="inferred from homology"/>
<feature type="binding site" evidence="6">
    <location>
        <begin position="136"/>
        <end position="139"/>
    </location>
    <ligand>
        <name>GTP</name>
        <dbReference type="ChEBI" id="CHEBI:37565"/>
    </ligand>
</feature>
<evidence type="ECO:0000256" key="3">
    <source>
        <dbReference type="ARBA" id="ARBA00022917"/>
    </source>
</evidence>
<keyword evidence="4 6" id="KW-0342">GTP-binding</keyword>
<dbReference type="PANTHER" id="PTHR43721">
    <property type="entry name" value="ELONGATION FACTOR TU-RELATED"/>
    <property type="match status" value="1"/>
</dbReference>
<dbReference type="CDD" id="cd03707">
    <property type="entry name" value="EFTU_III"/>
    <property type="match status" value="1"/>
</dbReference>
<dbReference type="CDD" id="cd01884">
    <property type="entry name" value="EF_Tu"/>
    <property type="match status" value="1"/>
</dbReference>
<keyword evidence="6" id="KW-0378">Hydrolase</keyword>
<gene>
    <name evidence="6 8" type="primary">tuf</name>
    <name evidence="8" type="ORF">INT08_01100</name>
</gene>
<dbReference type="Gene3D" id="3.40.50.300">
    <property type="entry name" value="P-loop containing nucleotide triphosphate hydrolases"/>
    <property type="match status" value="1"/>
</dbReference>
<dbReference type="SUPFAM" id="SSF50465">
    <property type="entry name" value="EF-Tu/eEF-1alpha/eIF2-gamma C-terminal domain"/>
    <property type="match status" value="1"/>
</dbReference>
<dbReference type="Pfam" id="PF03143">
    <property type="entry name" value="GTP_EFTU_D3"/>
    <property type="match status" value="1"/>
</dbReference>
<comment type="catalytic activity">
    <reaction evidence="6">
        <text>GTP + H2O = GDP + phosphate + H(+)</text>
        <dbReference type="Rhea" id="RHEA:19669"/>
        <dbReference type="ChEBI" id="CHEBI:15377"/>
        <dbReference type="ChEBI" id="CHEBI:15378"/>
        <dbReference type="ChEBI" id="CHEBI:37565"/>
        <dbReference type="ChEBI" id="CHEBI:43474"/>
        <dbReference type="ChEBI" id="CHEBI:58189"/>
        <dbReference type="EC" id="3.6.5.3"/>
    </reaction>
</comment>
<keyword evidence="9" id="KW-1185">Reference proteome</keyword>
<comment type="function">
    <text evidence="6">GTP hydrolase that promotes the GTP-dependent binding of aminoacyl-tRNA to the A-site of ribosomes during protein biosynthesis.</text>
</comment>
<dbReference type="RefSeq" id="WP_114607406.1">
    <property type="nucleotide sequence ID" value="NZ_JABVZQ010000002.1"/>
</dbReference>
<accession>A0ABR9XP25</accession>
<dbReference type="PROSITE" id="PS00301">
    <property type="entry name" value="G_TR_1"/>
    <property type="match status" value="1"/>
</dbReference>
<dbReference type="PANTHER" id="PTHR43721:SF22">
    <property type="entry name" value="ELONGATION FACTOR TU, MITOCHONDRIAL"/>
    <property type="match status" value="1"/>
</dbReference>
<comment type="caution">
    <text evidence="8">The sequence shown here is derived from an EMBL/GenBank/DDBJ whole genome shotgun (WGS) entry which is preliminary data.</text>
</comment>
<evidence type="ECO:0000259" key="7">
    <source>
        <dbReference type="PROSITE" id="PS51722"/>
    </source>
</evidence>
<dbReference type="Pfam" id="PF03144">
    <property type="entry name" value="GTP_EFTU_D2"/>
    <property type="match status" value="1"/>
</dbReference>
<feature type="binding site" evidence="6">
    <location>
        <begin position="81"/>
        <end position="85"/>
    </location>
    <ligand>
        <name>GTP</name>
        <dbReference type="ChEBI" id="CHEBI:37565"/>
    </ligand>
</feature>
<protein>
    <recommendedName>
        <fullName evidence="5 6">Elongation factor Tu</fullName>
        <shortName evidence="6">EF-Tu</shortName>
        <ecNumber evidence="6">3.6.5.3</ecNumber>
    </recommendedName>
</protein>
<feature type="binding site" evidence="6">
    <location>
        <begin position="19"/>
        <end position="26"/>
    </location>
    <ligand>
        <name>GTP</name>
        <dbReference type="ChEBI" id="CHEBI:37565"/>
    </ligand>
</feature>
<dbReference type="Gene3D" id="2.40.30.10">
    <property type="entry name" value="Translation factors"/>
    <property type="match status" value="2"/>
</dbReference>
<dbReference type="PRINTS" id="PR00315">
    <property type="entry name" value="ELONGATNFCT"/>
</dbReference>
<organism evidence="8 9">
    <name type="scientific">Prosthecochloris ethylica</name>
    <dbReference type="NCBI Taxonomy" id="2743976"/>
    <lineage>
        <taxon>Bacteria</taxon>
        <taxon>Pseudomonadati</taxon>
        <taxon>Chlorobiota</taxon>
        <taxon>Chlorobiia</taxon>
        <taxon>Chlorobiales</taxon>
        <taxon>Chlorobiaceae</taxon>
        <taxon>Prosthecochloris</taxon>
    </lineage>
</organism>
<dbReference type="InterPro" id="IPR009000">
    <property type="entry name" value="Transl_B-barrel_sf"/>
</dbReference>
<dbReference type="NCBIfam" id="NF009372">
    <property type="entry name" value="PRK12735.1"/>
    <property type="match status" value="1"/>
</dbReference>
<dbReference type="InterPro" id="IPR004541">
    <property type="entry name" value="Transl_elong_EFTu/EF1A_bac/org"/>
</dbReference>
<dbReference type="InterPro" id="IPR005225">
    <property type="entry name" value="Small_GTP-bd"/>
</dbReference>
<keyword evidence="6" id="KW-0963">Cytoplasm</keyword>
<dbReference type="Pfam" id="PF00009">
    <property type="entry name" value="GTP_EFTU"/>
    <property type="match status" value="1"/>
</dbReference>
<dbReference type="SUPFAM" id="SSF50447">
    <property type="entry name" value="Translation proteins"/>
    <property type="match status" value="1"/>
</dbReference>
<comment type="similarity">
    <text evidence="6">Belongs to the TRAFAC class translation factor GTPase superfamily. Classic translation factor GTPase family. EF-Tu/EF-1A subfamily.</text>
</comment>
<evidence type="ECO:0000256" key="5">
    <source>
        <dbReference type="ARBA" id="ARBA00029554"/>
    </source>
</evidence>
<dbReference type="GO" id="GO:0003746">
    <property type="term" value="F:translation elongation factor activity"/>
    <property type="evidence" value="ECO:0007669"/>
    <property type="project" value="UniProtKB-KW"/>
</dbReference>
<keyword evidence="6" id="KW-0460">Magnesium</keyword>
<dbReference type="InterPro" id="IPR000795">
    <property type="entry name" value="T_Tr_GTP-bd_dom"/>
</dbReference>
<dbReference type="NCBIfam" id="TIGR00231">
    <property type="entry name" value="small_GTP"/>
    <property type="match status" value="1"/>
</dbReference>
<dbReference type="CDD" id="cd03697">
    <property type="entry name" value="EFTU_II"/>
    <property type="match status" value="1"/>
</dbReference>
<feature type="domain" description="Tr-type G" evidence="7">
    <location>
        <begin position="10"/>
        <end position="203"/>
    </location>
</feature>
<evidence type="ECO:0000256" key="6">
    <source>
        <dbReference type="HAMAP-Rule" id="MF_00118"/>
    </source>
</evidence>
<dbReference type="NCBIfam" id="NF000766">
    <property type="entry name" value="PRK00049.1"/>
    <property type="match status" value="1"/>
</dbReference>
<dbReference type="NCBIfam" id="TIGR00485">
    <property type="entry name" value="EF-Tu"/>
    <property type="match status" value="1"/>
</dbReference>
<dbReference type="InterPro" id="IPR031157">
    <property type="entry name" value="G_TR_CS"/>
</dbReference>
<dbReference type="InterPro" id="IPR041709">
    <property type="entry name" value="EF-Tu_GTP-bd"/>
</dbReference>
<evidence type="ECO:0000256" key="2">
    <source>
        <dbReference type="ARBA" id="ARBA00022768"/>
    </source>
</evidence>
<dbReference type="InterPro" id="IPR009001">
    <property type="entry name" value="Transl_elong_EF1A/Init_IF2_C"/>
</dbReference>
<dbReference type="PROSITE" id="PS51722">
    <property type="entry name" value="G_TR_2"/>
    <property type="match status" value="1"/>
</dbReference>